<sequence>MKLEINYTKVSIKFFDKHKDIKDKFITNIGKFISGESVDIKALKGIEEPKLYRMRVGKFRVVFWINDKGELVIINVINADSRGGIYKGV</sequence>
<reference evidence="1 2" key="1">
    <citation type="journal article" date="2016" name="Genome Biol. Evol.">
        <title>Comparative Genomics of Campylobacter fetus from Reptiles and Mammals Reveals Divergent Evolution in Host-Associated Lineages.</title>
        <authorList>
            <person name="Gilbert M.J."/>
            <person name="Miller W.G."/>
            <person name="Yee E."/>
            <person name="Zomer A.L."/>
            <person name="van der Graaf-van Bloois L."/>
            <person name="Fitzgerald C."/>
            <person name="Forbes K.J."/>
            <person name="Meric G."/>
            <person name="Sheppard S.K."/>
            <person name="Wagenaar J.A."/>
            <person name="Duim B."/>
        </authorList>
    </citation>
    <scope>NUCLEOTIDE SEQUENCE [LARGE SCALE GENOMIC DNA]</scope>
    <source>
        <strain evidence="1 2">12S02225-3</strain>
    </source>
</reference>
<gene>
    <name evidence="1" type="ORF">CFT12S02225_08995</name>
</gene>
<proteinExistence type="predicted"/>
<name>A0AAX0H948_CAMFE</name>
<evidence type="ECO:0000313" key="2">
    <source>
        <dbReference type="Proteomes" id="UP000093100"/>
    </source>
</evidence>
<dbReference type="Gene3D" id="3.30.2310.20">
    <property type="entry name" value="RelE-like"/>
    <property type="match status" value="1"/>
</dbReference>
<dbReference type="InterPro" id="IPR035093">
    <property type="entry name" value="RelE/ParE_toxin_dom_sf"/>
</dbReference>
<evidence type="ECO:0000313" key="1">
    <source>
        <dbReference type="EMBL" id="OCR89991.1"/>
    </source>
</evidence>
<dbReference type="EMBL" id="LFLK01000017">
    <property type="protein sequence ID" value="OCR89991.1"/>
    <property type="molecule type" value="Genomic_DNA"/>
</dbReference>
<dbReference type="AlphaFoldDB" id="A0AAX0H948"/>
<comment type="caution">
    <text evidence="1">The sequence shown here is derived from an EMBL/GenBank/DDBJ whole genome shotgun (WGS) entry which is preliminary data.</text>
</comment>
<dbReference type="KEGG" id="cfp:CR44_03295"/>
<accession>A0AAX0H948</accession>
<evidence type="ECO:0008006" key="3">
    <source>
        <dbReference type="Google" id="ProtNLM"/>
    </source>
</evidence>
<dbReference type="RefSeq" id="WP_023384768.1">
    <property type="nucleotide sequence ID" value="NZ_CP009226.1"/>
</dbReference>
<dbReference type="Proteomes" id="UP000093100">
    <property type="component" value="Unassembled WGS sequence"/>
</dbReference>
<protein>
    <recommendedName>
        <fullName evidence="3">Type II toxin-antitoxin system RelE/ParE family toxin</fullName>
    </recommendedName>
</protein>
<dbReference type="SUPFAM" id="SSF143011">
    <property type="entry name" value="RelE-like"/>
    <property type="match status" value="1"/>
</dbReference>
<organism evidence="1 2">
    <name type="scientific">Campylobacter fetus subsp. testudinum</name>
    <dbReference type="NCBI Taxonomy" id="1507806"/>
    <lineage>
        <taxon>Bacteria</taxon>
        <taxon>Pseudomonadati</taxon>
        <taxon>Campylobacterota</taxon>
        <taxon>Epsilonproteobacteria</taxon>
        <taxon>Campylobacterales</taxon>
        <taxon>Campylobacteraceae</taxon>
        <taxon>Campylobacter</taxon>
    </lineage>
</organism>